<evidence type="ECO:0000256" key="3">
    <source>
        <dbReference type="SAM" id="MobiDB-lite"/>
    </source>
</evidence>
<evidence type="ECO:0000313" key="7">
    <source>
        <dbReference type="Proteomes" id="UP001165341"/>
    </source>
</evidence>
<dbReference type="InterPro" id="IPR013131">
    <property type="entry name" value="Mannitol_DH_N"/>
</dbReference>
<dbReference type="Gene3D" id="3.40.50.720">
    <property type="entry name" value="NAD(P)-binding Rossmann-like Domain"/>
    <property type="match status" value="1"/>
</dbReference>
<dbReference type="InterPro" id="IPR036291">
    <property type="entry name" value="NAD(P)-bd_dom_sf"/>
</dbReference>
<dbReference type="EMBL" id="JALGAR010000001">
    <property type="protein sequence ID" value="MCI4656282.1"/>
    <property type="molecule type" value="Genomic_DNA"/>
</dbReference>
<reference evidence="6" key="1">
    <citation type="submission" date="2022-03" db="EMBL/GenBank/DDBJ databases">
        <title>Cryobacterium sp. nov. strain ZS14-85, isolated from Antarctic soil.</title>
        <authorList>
            <person name="Li J."/>
            <person name="Niu G."/>
        </authorList>
    </citation>
    <scope>NUCLEOTIDE SEQUENCE</scope>
    <source>
        <strain evidence="6">ZS14-85</strain>
    </source>
</reference>
<dbReference type="SUPFAM" id="SSF48179">
    <property type="entry name" value="6-phosphogluconate dehydrogenase C-terminal domain-like"/>
    <property type="match status" value="1"/>
</dbReference>
<evidence type="ECO:0000256" key="2">
    <source>
        <dbReference type="ARBA" id="ARBA00048615"/>
    </source>
</evidence>
<gene>
    <name evidence="6" type="ORF">MQH31_00440</name>
</gene>
<evidence type="ECO:0000256" key="1">
    <source>
        <dbReference type="ARBA" id="ARBA00023002"/>
    </source>
</evidence>
<dbReference type="GO" id="GO:0008926">
    <property type="term" value="F:mannitol-1-phosphate 5-dehydrogenase activity"/>
    <property type="evidence" value="ECO:0007669"/>
    <property type="project" value="UniProtKB-EC"/>
</dbReference>
<dbReference type="PANTHER" id="PTHR43362:SF1">
    <property type="entry name" value="MANNITOL DEHYDROGENASE 2-RELATED"/>
    <property type="match status" value="1"/>
</dbReference>
<evidence type="ECO:0000259" key="5">
    <source>
        <dbReference type="Pfam" id="PF08125"/>
    </source>
</evidence>
<dbReference type="Pfam" id="PF08125">
    <property type="entry name" value="Mannitol_dh_C"/>
    <property type="match status" value="1"/>
</dbReference>
<evidence type="ECO:0000259" key="4">
    <source>
        <dbReference type="Pfam" id="PF01232"/>
    </source>
</evidence>
<organism evidence="6 7">
    <name type="scientific">Cryobacterium zhongshanensis</name>
    <dbReference type="NCBI Taxonomy" id="2928153"/>
    <lineage>
        <taxon>Bacteria</taxon>
        <taxon>Bacillati</taxon>
        <taxon>Actinomycetota</taxon>
        <taxon>Actinomycetes</taxon>
        <taxon>Micrococcales</taxon>
        <taxon>Microbacteriaceae</taxon>
        <taxon>Cryobacterium</taxon>
    </lineage>
</organism>
<protein>
    <submittedName>
        <fullName evidence="6">Mannitol dehydrogenase family protein</fullName>
    </submittedName>
</protein>
<dbReference type="PANTHER" id="PTHR43362">
    <property type="entry name" value="MANNITOL DEHYDROGENASE DSF1-RELATED"/>
    <property type="match status" value="1"/>
</dbReference>
<dbReference type="InterPro" id="IPR050988">
    <property type="entry name" value="Mannitol_DH/Oxidoreductase"/>
</dbReference>
<feature type="region of interest" description="Disordered" evidence="3">
    <location>
        <begin position="537"/>
        <end position="560"/>
    </location>
</feature>
<dbReference type="Gene3D" id="1.10.1040.10">
    <property type="entry name" value="N-(1-d-carboxylethyl)-l-norvaline Dehydrogenase, domain 2"/>
    <property type="match status" value="1"/>
</dbReference>
<comment type="caution">
    <text evidence="6">The sequence shown here is derived from an EMBL/GenBank/DDBJ whole genome shotgun (WGS) entry which is preliminary data.</text>
</comment>
<evidence type="ECO:0000313" key="6">
    <source>
        <dbReference type="EMBL" id="MCI4656282.1"/>
    </source>
</evidence>
<dbReference type="InterPro" id="IPR013118">
    <property type="entry name" value="Mannitol_DH_C"/>
</dbReference>
<dbReference type="InterPro" id="IPR008927">
    <property type="entry name" value="6-PGluconate_DH-like_C_sf"/>
</dbReference>
<feature type="domain" description="Mannitol dehydrogenase N-terminal" evidence="4">
    <location>
        <begin position="41"/>
        <end position="309"/>
    </location>
</feature>
<name>A0AA41QRG0_9MICO</name>
<proteinExistence type="predicted"/>
<feature type="domain" description="Mannitol dehydrogenase C-terminal" evidence="5">
    <location>
        <begin position="320"/>
        <end position="518"/>
    </location>
</feature>
<dbReference type="Proteomes" id="UP001165341">
    <property type="component" value="Unassembled WGS sequence"/>
</dbReference>
<dbReference type="AlphaFoldDB" id="A0AA41QRG0"/>
<sequence length="560" mass="60697">MLTLTTETMQNLAAFEAAGIDVPRFDRAAVTRATTANPAWIHFGGGNLFRCLHASLQQRLLNEGESDTGIVVVDTYDDELIETIYQGRDNLSLTVVMKANGAIEKELIASITESQYLAESNPAGTARVRAIFANPSLQLATVTITEKGYNLKGPDGELSGLVLGDIEAGPDHARHTMAHLASLLLERYRAGAAPIAMVSTDNFSHNGEKLRDAIVVVARAWKGRGFVDDGFLGYLTDPAKVAFPWSMIDRITPSPSASVAGELRAAGFGDTEILVTQKHTTTAPFVNTEEVNYLVIEDTFPNGRPPLEKAGVYFTDRDTVNKVERMKVCTCLNPLHTAMAIYGCLLGFTSIADETADADISALINGIGYAEGLPVVTNPGIIDPKSFLDQVVGERLPNKRIPDTPQRIASDTSQKVGIRFGETIKLYRNSDTVDELTFIPLAIAGWCRYLLGLDDNGEPFELSPDPMNEHLRRYVSDIRLGDPASVGRRLHPILSNRDIFGLNLYDTALGARIEGYVEELVAGPGAVRNTLHKYASTTSTNTSTTSNGTTSKTEETASCK</sequence>
<dbReference type="Pfam" id="PF01232">
    <property type="entry name" value="Mannitol_dh"/>
    <property type="match status" value="1"/>
</dbReference>
<dbReference type="InterPro" id="IPR013328">
    <property type="entry name" value="6PGD_dom2"/>
</dbReference>
<dbReference type="SUPFAM" id="SSF51735">
    <property type="entry name" value="NAD(P)-binding Rossmann-fold domains"/>
    <property type="match status" value="1"/>
</dbReference>
<keyword evidence="7" id="KW-1185">Reference proteome</keyword>
<comment type="catalytic activity">
    <reaction evidence="2">
        <text>D-mannitol 1-phosphate + NAD(+) = beta-D-fructose 6-phosphate + NADH + H(+)</text>
        <dbReference type="Rhea" id="RHEA:19661"/>
        <dbReference type="ChEBI" id="CHEBI:15378"/>
        <dbReference type="ChEBI" id="CHEBI:57540"/>
        <dbReference type="ChEBI" id="CHEBI:57634"/>
        <dbReference type="ChEBI" id="CHEBI:57945"/>
        <dbReference type="ChEBI" id="CHEBI:61381"/>
        <dbReference type="EC" id="1.1.1.17"/>
    </reaction>
</comment>
<dbReference type="RefSeq" id="WP_243010528.1">
    <property type="nucleotide sequence ID" value="NZ_JALGAR010000001.1"/>
</dbReference>
<keyword evidence="1" id="KW-0560">Oxidoreductase</keyword>
<feature type="compositionally biased region" description="Low complexity" evidence="3">
    <location>
        <begin position="537"/>
        <end position="551"/>
    </location>
</feature>
<accession>A0AA41QRG0</accession>